<evidence type="ECO:0000256" key="1">
    <source>
        <dbReference type="ARBA" id="ARBA00003041"/>
    </source>
</evidence>
<dbReference type="RefSeq" id="WP_256310243.1">
    <property type="nucleotide sequence ID" value="NZ_JANGAC010000001.1"/>
</dbReference>
<comment type="caution">
    <text evidence="9">The sequence shown here is derived from an EMBL/GenBank/DDBJ whole genome shotgun (WGS) entry which is preliminary data.</text>
</comment>
<protein>
    <submittedName>
        <fullName evidence="9">FliH/SctL family protein</fullName>
    </submittedName>
</protein>
<dbReference type="SUPFAM" id="SSF160527">
    <property type="entry name" value="V-type ATPase subunit E-like"/>
    <property type="match status" value="1"/>
</dbReference>
<keyword evidence="7" id="KW-0175">Coiled coil</keyword>
<dbReference type="Proteomes" id="UP001524478">
    <property type="component" value="Unassembled WGS sequence"/>
</dbReference>
<evidence type="ECO:0000256" key="3">
    <source>
        <dbReference type="ARBA" id="ARBA00022448"/>
    </source>
</evidence>
<evidence type="ECO:0000256" key="7">
    <source>
        <dbReference type="SAM" id="Coils"/>
    </source>
</evidence>
<dbReference type="Pfam" id="PF02108">
    <property type="entry name" value="FliH"/>
    <property type="match status" value="1"/>
</dbReference>
<evidence type="ECO:0000259" key="8">
    <source>
        <dbReference type="Pfam" id="PF02108"/>
    </source>
</evidence>
<evidence type="ECO:0000256" key="6">
    <source>
        <dbReference type="ARBA" id="ARBA00023225"/>
    </source>
</evidence>
<keyword evidence="3" id="KW-0813">Transport</keyword>
<dbReference type="PANTHER" id="PTHR34982">
    <property type="entry name" value="YOP PROTEINS TRANSLOCATION PROTEIN L"/>
    <property type="match status" value="1"/>
</dbReference>
<evidence type="ECO:0000256" key="2">
    <source>
        <dbReference type="ARBA" id="ARBA00006602"/>
    </source>
</evidence>
<keyword evidence="4" id="KW-1005">Bacterial flagellum biogenesis</keyword>
<gene>
    <name evidence="9" type="ORF">NE686_01745</name>
</gene>
<dbReference type="PANTHER" id="PTHR34982:SF1">
    <property type="entry name" value="FLAGELLAR ASSEMBLY PROTEIN FLIH"/>
    <property type="match status" value="1"/>
</dbReference>
<comment type="similarity">
    <text evidence="2">Belongs to the FliH family.</text>
</comment>
<evidence type="ECO:0000313" key="9">
    <source>
        <dbReference type="EMBL" id="MCQ4921796.1"/>
    </source>
</evidence>
<evidence type="ECO:0000313" key="10">
    <source>
        <dbReference type="Proteomes" id="UP001524478"/>
    </source>
</evidence>
<sequence length="255" mass="28993">MSSVIKSFRVVETEPVHLSKDSDNEHEKLMESIIEKARDEAKDEYEKIIDDAKKESARIIEDAENQKESMISSAYIKSKEVLEQSKEEGYKKGYNEGHDEGYEVGYNEGKIKSDALIEEALEIKNGYLLKKESLLKELEADIIELVTSIYEKVINKKNEEDTDMIVSLVLNGINSLDLTDKLTIITSKEDYNILEMAKDEILAKASMISQLDIKYDISLEKGDCILETSKGNIDVSLKNQLDEVRELLTTILNNE</sequence>
<evidence type="ECO:0000256" key="4">
    <source>
        <dbReference type="ARBA" id="ARBA00022795"/>
    </source>
</evidence>
<evidence type="ECO:0000256" key="5">
    <source>
        <dbReference type="ARBA" id="ARBA00022927"/>
    </source>
</evidence>
<dbReference type="InterPro" id="IPR018035">
    <property type="entry name" value="Flagellar_FliH/T3SS_HrpE"/>
</dbReference>
<proteinExistence type="inferred from homology"/>
<keyword evidence="6" id="KW-1006">Bacterial flagellum protein export</keyword>
<comment type="function">
    <text evidence="1">Needed for flagellar regrowth and assembly.</text>
</comment>
<feature type="coiled-coil region" evidence="7">
    <location>
        <begin position="38"/>
        <end position="69"/>
    </location>
</feature>
<accession>A0ABT1S5Q4</accession>
<dbReference type="InterPro" id="IPR051472">
    <property type="entry name" value="T3SS_Stator/FliH"/>
</dbReference>
<keyword evidence="5" id="KW-0653">Protein transport</keyword>
<name>A0ABT1S5Q4_9FIRM</name>
<reference evidence="9 10" key="1">
    <citation type="submission" date="2022-06" db="EMBL/GenBank/DDBJ databases">
        <title>Isolation of gut microbiota from human fecal samples.</title>
        <authorList>
            <person name="Pamer E.G."/>
            <person name="Barat B."/>
            <person name="Waligurski E."/>
            <person name="Medina S."/>
            <person name="Paddock L."/>
            <person name="Mostad J."/>
        </authorList>
    </citation>
    <scope>NUCLEOTIDE SEQUENCE [LARGE SCALE GENOMIC DNA]</scope>
    <source>
        <strain evidence="9 10">DFI.7.95</strain>
    </source>
</reference>
<feature type="domain" description="Flagellar assembly protein FliH/Type III secretion system HrpE" evidence="8">
    <location>
        <begin position="131"/>
        <end position="243"/>
    </location>
</feature>
<organism evidence="9 10">
    <name type="scientific">Tissierella carlieri</name>
    <dbReference type="NCBI Taxonomy" id="689904"/>
    <lineage>
        <taxon>Bacteria</taxon>
        <taxon>Bacillati</taxon>
        <taxon>Bacillota</taxon>
        <taxon>Tissierellia</taxon>
        <taxon>Tissierellales</taxon>
        <taxon>Tissierellaceae</taxon>
        <taxon>Tissierella</taxon>
    </lineage>
</organism>
<dbReference type="EMBL" id="JANGAC010000001">
    <property type="protein sequence ID" value="MCQ4921796.1"/>
    <property type="molecule type" value="Genomic_DNA"/>
</dbReference>
<keyword evidence="10" id="KW-1185">Reference proteome</keyword>